<dbReference type="Pfam" id="PF01246">
    <property type="entry name" value="Ribosomal_L24e"/>
    <property type="match status" value="1"/>
</dbReference>
<evidence type="ECO:0000256" key="1">
    <source>
        <dbReference type="ARBA" id="ARBA00005647"/>
    </source>
</evidence>
<dbReference type="InterPro" id="IPR038630">
    <property type="entry name" value="L24e/L24_sf"/>
</dbReference>
<name>A0A8J6AXC2_9EUKA</name>
<comment type="caution">
    <text evidence="5">The sequence shown here is derived from an EMBL/GenBank/DDBJ whole genome shotgun (WGS) entry which is preliminary data.</text>
</comment>
<dbReference type="PANTHER" id="PTHR10792">
    <property type="entry name" value="60S RIBOSOMAL PROTEIN L24"/>
    <property type="match status" value="1"/>
</dbReference>
<dbReference type="SUPFAM" id="SSF57716">
    <property type="entry name" value="Glucocorticoid receptor-like (DNA-binding domain)"/>
    <property type="match status" value="1"/>
</dbReference>
<dbReference type="InterPro" id="IPR056366">
    <property type="entry name" value="Ribosomal_eL24"/>
</dbReference>
<feature type="domain" description="Large ribosomal subunit protein eL24-related N-terminal" evidence="4">
    <location>
        <begin position="3"/>
        <end position="64"/>
    </location>
</feature>
<sequence length="122" mass="14071">MVRHEICSYSGIKIHPGRGQKYVRLDGRSFTFLNRKAAVHFQNKWAPRKICWTAAYRRALKKDVEITTRRRHQRSVKSNVVVRGYSGLDSKDLAAKRRTTSLSADARKAAMAELKKAKRTKQ</sequence>
<reference evidence="5" key="1">
    <citation type="submission" date="2021-05" db="EMBL/GenBank/DDBJ databases">
        <title>A free-living protist that lacks canonical eukaryotic 1 DNA replication and segregation systems.</title>
        <authorList>
            <person name="Salas-Leiva D.E."/>
            <person name="Tromer E.C."/>
            <person name="Curtis B.A."/>
            <person name="Jerlstrom-Hultqvist J."/>
            <person name="Kolisko M."/>
            <person name="Yi Z."/>
            <person name="Salas-Leiva J.S."/>
            <person name="Gallot-Lavallee L."/>
            <person name="Kops G.J.P.L."/>
            <person name="Archibald J.M."/>
            <person name="Simpson A.G.B."/>
            <person name="Roger A.J."/>
        </authorList>
    </citation>
    <scope>NUCLEOTIDE SEQUENCE</scope>
    <source>
        <strain evidence="5">BICM</strain>
    </source>
</reference>
<evidence type="ECO:0000256" key="3">
    <source>
        <dbReference type="ARBA" id="ARBA00023274"/>
    </source>
</evidence>
<evidence type="ECO:0000256" key="2">
    <source>
        <dbReference type="ARBA" id="ARBA00022980"/>
    </source>
</evidence>
<comment type="similarity">
    <text evidence="1">Belongs to the eukaryotic ribosomal protein eL24 family.</text>
</comment>
<dbReference type="GO" id="GO:0003729">
    <property type="term" value="F:mRNA binding"/>
    <property type="evidence" value="ECO:0007669"/>
    <property type="project" value="TreeGrafter"/>
</dbReference>
<gene>
    <name evidence="5" type="ORF">J8273_4718</name>
</gene>
<evidence type="ECO:0000313" key="5">
    <source>
        <dbReference type="EMBL" id="KAG9393855.1"/>
    </source>
</evidence>
<keyword evidence="6" id="KW-1185">Reference proteome</keyword>
<organism evidence="5 6">
    <name type="scientific">Carpediemonas membranifera</name>
    <dbReference type="NCBI Taxonomy" id="201153"/>
    <lineage>
        <taxon>Eukaryota</taxon>
        <taxon>Metamonada</taxon>
        <taxon>Carpediemonas-like organisms</taxon>
        <taxon>Carpediemonas</taxon>
    </lineage>
</organism>
<dbReference type="InterPro" id="IPR000988">
    <property type="entry name" value="Ribosomal_eL24-rel_N"/>
</dbReference>
<dbReference type="OrthoDB" id="1727108at2759"/>
<dbReference type="Gene3D" id="2.30.170.20">
    <property type="entry name" value="Ribosomal protein L24e"/>
    <property type="match status" value="1"/>
</dbReference>
<dbReference type="GO" id="GO:0003735">
    <property type="term" value="F:structural constituent of ribosome"/>
    <property type="evidence" value="ECO:0007669"/>
    <property type="project" value="InterPro"/>
</dbReference>
<keyword evidence="2 5" id="KW-0689">Ribosomal protein</keyword>
<dbReference type="PANTHER" id="PTHR10792:SF1">
    <property type="entry name" value="RIBOSOMAL PROTEIN L24"/>
    <property type="match status" value="1"/>
</dbReference>
<dbReference type="PROSITE" id="PS01073">
    <property type="entry name" value="RIBOSOMAL_L24E"/>
    <property type="match status" value="1"/>
</dbReference>
<dbReference type="GO" id="GO:0022625">
    <property type="term" value="C:cytosolic large ribosomal subunit"/>
    <property type="evidence" value="ECO:0007669"/>
    <property type="project" value="TreeGrafter"/>
</dbReference>
<dbReference type="CDD" id="cd00472">
    <property type="entry name" value="Ribosomal_L24e_L24"/>
    <property type="match status" value="1"/>
</dbReference>
<keyword evidence="3" id="KW-0687">Ribonucleoprotein</keyword>
<dbReference type="GO" id="GO:0002181">
    <property type="term" value="P:cytoplasmic translation"/>
    <property type="evidence" value="ECO:0007669"/>
    <property type="project" value="TreeGrafter"/>
</dbReference>
<dbReference type="AlphaFoldDB" id="A0A8J6AXC2"/>
<evidence type="ECO:0000313" key="6">
    <source>
        <dbReference type="Proteomes" id="UP000717585"/>
    </source>
</evidence>
<proteinExistence type="inferred from homology"/>
<protein>
    <submittedName>
        <fullName evidence="5">Ribosomal protein L24e</fullName>
    </submittedName>
</protein>
<accession>A0A8J6AXC2</accession>
<dbReference type="InterPro" id="IPR023442">
    <property type="entry name" value="Ribosomal_eL24_CS"/>
</dbReference>
<evidence type="ECO:0000259" key="4">
    <source>
        <dbReference type="Pfam" id="PF01246"/>
    </source>
</evidence>
<dbReference type="Proteomes" id="UP000717585">
    <property type="component" value="Unassembled WGS sequence"/>
</dbReference>
<dbReference type="EMBL" id="JAHDYR010000020">
    <property type="protein sequence ID" value="KAG9393855.1"/>
    <property type="molecule type" value="Genomic_DNA"/>
</dbReference>